<dbReference type="InterPro" id="IPR025398">
    <property type="entry name" value="DUF4371"/>
</dbReference>
<organism evidence="2 3">
    <name type="scientific">Sinanodonta woodiana</name>
    <name type="common">Chinese pond mussel</name>
    <name type="synonym">Anodonta woodiana</name>
    <dbReference type="NCBI Taxonomy" id="1069815"/>
    <lineage>
        <taxon>Eukaryota</taxon>
        <taxon>Metazoa</taxon>
        <taxon>Spiralia</taxon>
        <taxon>Lophotrochozoa</taxon>
        <taxon>Mollusca</taxon>
        <taxon>Bivalvia</taxon>
        <taxon>Autobranchia</taxon>
        <taxon>Heteroconchia</taxon>
        <taxon>Palaeoheterodonta</taxon>
        <taxon>Unionida</taxon>
        <taxon>Unionoidea</taxon>
        <taxon>Unionidae</taxon>
        <taxon>Unioninae</taxon>
        <taxon>Sinanodonta</taxon>
    </lineage>
</organism>
<feature type="domain" description="DUF4371" evidence="1">
    <location>
        <begin position="17"/>
        <end position="203"/>
    </location>
</feature>
<sequence>MPNTCVSLKKDQYWQQILKRLIALVRVLGMQHLSFRGTHEKMNTSDNGNFLKFVEFLALFAPLMDEHLQKIRDNETHVPYLGKDIQNEIFQLLSNAIKQKILASARDAKYFSIILYFTPDAGHVEQLTMIIRFVDVISNPENDITAAASVKEHFLGFVPLKETTGAGMTEIILWQLEQMSLSIENLRGQGYDNGSNMKGKDNGVQRRILEVNPRALFVPCCAHTLNLAVNDSVKCCLEATAFFDLVQRIYVLFSVSTRRWEVLNRHVSNLTIKPLSETRWESRFDALKPLRYQLGDIYDALAEIADDTNLTGACGKTSRTDARVIAKAITSFKFVVSLVVWFDVLFEINNFRQKN</sequence>
<reference evidence="2 3" key="1">
    <citation type="submission" date="2024-11" db="EMBL/GenBank/DDBJ databases">
        <title>Chromosome-level genome assembly of the freshwater bivalve Anodonta woodiana.</title>
        <authorList>
            <person name="Chen X."/>
        </authorList>
    </citation>
    <scope>NUCLEOTIDE SEQUENCE [LARGE SCALE GENOMIC DNA]</scope>
    <source>
        <strain evidence="2">MN2024</strain>
        <tissue evidence="2">Gills</tissue>
    </source>
</reference>
<accession>A0ABD3VLD6</accession>
<evidence type="ECO:0000313" key="2">
    <source>
        <dbReference type="EMBL" id="KAL3862401.1"/>
    </source>
</evidence>
<protein>
    <recommendedName>
        <fullName evidence="1">DUF4371 domain-containing protein</fullName>
    </recommendedName>
</protein>
<dbReference type="PANTHER" id="PTHR45749">
    <property type="match status" value="1"/>
</dbReference>
<comment type="caution">
    <text evidence="2">The sequence shown here is derived from an EMBL/GenBank/DDBJ whole genome shotgun (WGS) entry which is preliminary data.</text>
</comment>
<gene>
    <name evidence="2" type="ORF">ACJMK2_008370</name>
</gene>
<proteinExistence type="predicted"/>
<dbReference type="PANTHER" id="PTHR45749:SF35">
    <property type="entry name" value="AC-LIKE TRANSPOSASE-RELATED"/>
    <property type="match status" value="1"/>
</dbReference>
<dbReference type="EMBL" id="JBJQND010000011">
    <property type="protein sequence ID" value="KAL3862401.1"/>
    <property type="molecule type" value="Genomic_DNA"/>
</dbReference>
<dbReference type="InterPro" id="IPR012337">
    <property type="entry name" value="RNaseH-like_sf"/>
</dbReference>
<keyword evidence="3" id="KW-1185">Reference proteome</keyword>
<evidence type="ECO:0000313" key="3">
    <source>
        <dbReference type="Proteomes" id="UP001634394"/>
    </source>
</evidence>
<name>A0ABD3VLD6_SINWO</name>
<dbReference type="SUPFAM" id="SSF53098">
    <property type="entry name" value="Ribonuclease H-like"/>
    <property type="match status" value="1"/>
</dbReference>
<evidence type="ECO:0000259" key="1">
    <source>
        <dbReference type="Pfam" id="PF14291"/>
    </source>
</evidence>
<dbReference type="AlphaFoldDB" id="A0ABD3VLD6"/>
<dbReference type="Pfam" id="PF14291">
    <property type="entry name" value="DUF4371"/>
    <property type="match status" value="1"/>
</dbReference>
<dbReference type="Proteomes" id="UP001634394">
    <property type="component" value="Unassembled WGS sequence"/>
</dbReference>